<sequence length="77" mass="9426">MDFNREYYLKYFREKNQELDSLYQYFFGYVEGLLEFEHVSAEEGIMRIRELVAAVNEFEQEKKKEREEETKQLGQGK</sequence>
<comment type="caution">
    <text evidence="1">The sequence shown here is derived from an EMBL/GenBank/DDBJ whole genome shotgun (WGS) entry which is preliminary data.</text>
</comment>
<dbReference type="Proteomes" id="UP000016511">
    <property type="component" value="Unassembled WGS sequence"/>
</dbReference>
<protein>
    <submittedName>
        <fullName evidence="1">Uncharacterized protein</fullName>
    </submittedName>
</protein>
<dbReference type="EMBL" id="AWSJ01000066">
    <property type="protein sequence ID" value="ERI10836.1"/>
    <property type="molecule type" value="Genomic_DNA"/>
</dbReference>
<keyword evidence="2" id="KW-1185">Reference proteome</keyword>
<proteinExistence type="predicted"/>
<dbReference type="PATRIC" id="fig|649747.3.peg.988"/>
<dbReference type="RefSeq" id="WP_021624285.1">
    <property type="nucleotide sequence ID" value="NZ_KE952897.1"/>
</dbReference>
<dbReference type="AlphaFoldDB" id="U1YJ95"/>
<dbReference type="GeneID" id="92841325"/>
<evidence type="ECO:0000313" key="1">
    <source>
        <dbReference type="EMBL" id="ERI10836.1"/>
    </source>
</evidence>
<accession>U1YJ95</accession>
<name>U1YJ95_ANEAE</name>
<dbReference type="HOGENOM" id="CLU_2630414_0_0_9"/>
<gene>
    <name evidence="1" type="ORF">HMPREF0083_01092</name>
</gene>
<evidence type="ECO:0000313" key="2">
    <source>
        <dbReference type="Proteomes" id="UP000016511"/>
    </source>
</evidence>
<organism evidence="1 2">
    <name type="scientific">Aneurinibacillus aneurinilyticus ATCC 12856</name>
    <dbReference type="NCBI Taxonomy" id="649747"/>
    <lineage>
        <taxon>Bacteria</taxon>
        <taxon>Bacillati</taxon>
        <taxon>Bacillota</taxon>
        <taxon>Bacilli</taxon>
        <taxon>Bacillales</taxon>
        <taxon>Paenibacillaceae</taxon>
        <taxon>Aneurinibacillus group</taxon>
        <taxon>Aneurinibacillus</taxon>
    </lineage>
</organism>
<reference evidence="1 2" key="1">
    <citation type="submission" date="2013-08" db="EMBL/GenBank/DDBJ databases">
        <authorList>
            <person name="Weinstock G."/>
            <person name="Sodergren E."/>
            <person name="Wylie T."/>
            <person name="Fulton L."/>
            <person name="Fulton R."/>
            <person name="Fronick C."/>
            <person name="O'Laughlin M."/>
            <person name="Godfrey J."/>
            <person name="Miner T."/>
            <person name="Herter B."/>
            <person name="Appelbaum E."/>
            <person name="Cordes M."/>
            <person name="Lek S."/>
            <person name="Wollam A."/>
            <person name="Pepin K.H."/>
            <person name="Palsikar V.B."/>
            <person name="Mitreva M."/>
            <person name="Wilson R.K."/>
        </authorList>
    </citation>
    <scope>NUCLEOTIDE SEQUENCE [LARGE SCALE GENOMIC DNA]</scope>
    <source>
        <strain evidence="1 2">ATCC 12856</strain>
    </source>
</reference>